<evidence type="ECO:0000313" key="3">
    <source>
        <dbReference type="EMBL" id="ATF77680.1"/>
    </source>
</evidence>
<feature type="domain" description="Ubiquitin Mut7-C" evidence="2">
    <location>
        <begin position="1"/>
        <end position="78"/>
    </location>
</feature>
<protein>
    <submittedName>
        <fullName evidence="3">Twitching motility protein PilT</fullName>
    </submittedName>
</protein>
<organism evidence="3 4">
    <name type="scientific">Burkholderia cepacia</name>
    <name type="common">Pseudomonas cepacia</name>
    <dbReference type="NCBI Taxonomy" id="292"/>
    <lineage>
        <taxon>Bacteria</taxon>
        <taxon>Pseudomonadati</taxon>
        <taxon>Pseudomonadota</taxon>
        <taxon>Betaproteobacteria</taxon>
        <taxon>Burkholderiales</taxon>
        <taxon>Burkholderiaceae</taxon>
        <taxon>Burkholderia</taxon>
        <taxon>Burkholderia cepacia complex</taxon>
    </lineage>
</organism>
<dbReference type="Pfam" id="PF14451">
    <property type="entry name" value="Ub-Mut7C"/>
    <property type="match status" value="1"/>
</dbReference>
<evidence type="ECO:0000259" key="2">
    <source>
        <dbReference type="Pfam" id="PF14451"/>
    </source>
</evidence>
<evidence type="ECO:0000313" key="4">
    <source>
        <dbReference type="Proteomes" id="UP000218103"/>
    </source>
</evidence>
<feature type="domain" description="Mut7-C RNAse" evidence="1">
    <location>
        <begin position="94"/>
        <end position="236"/>
    </location>
</feature>
<reference evidence="4" key="1">
    <citation type="submission" date="2017-09" db="EMBL/GenBank/DDBJ databases">
        <title>FDA dAtabase for Regulatory Grade micrObial Sequences (FDA-ARGOS): Supporting development and validation of Infectious Disease Dx tests.</title>
        <authorList>
            <person name="Minogue T."/>
            <person name="Wolcott M."/>
            <person name="Wasieloski L."/>
            <person name="Aguilar W."/>
            <person name="Moore D."/>
            <person name="Tallon L.J."/>
            <person name="Sadzewicz L."/>
            <person name="Ott S."/>
            <person name="Zhao X."/>
            <person name="Nagaraj S."/>
            <person name="Vavikolanu K."/>
            <person name="Aluvathingal J."/>
            <person name="Nadendla S."/>
            <person name="Sichtig H."/>
        </authorList>
    </citation>
    <scope>NUCLEOTIDE SEQUENCE [LARGE SCALE GENOMIC DNA]</scope>
    <source>
        <strain evidence="4">FDAARGOS_388</strain>
    </source>
</reference>
<dbReference type="InterPro" id="IPR027798">
    <property type="entry name" value="Ub_Mut7C"/>
</dbReference>
<dbReference type="Pfam" id="PF01927">
    <property type="entry name" value="Mut7-C"/>
    <property type="match status" value="1"/>
</dbReference>
<dbReference type="PANTHER" id="PTHR39081:SF1">
    <property type="entry name" value="MUT7-C RNASE DOMAIN-CONTAINING PROTEIN"/>
    <property type="match status" value="1"/>
</dbReference>
<dbReference type="EMBL" id="CP023518">
    <property type="protein sequence ID" value="ATF77680.1"/>
    <property type="molecule type" value="Genomic_DNA"/>
</dbReference>
<accession>A0ABM6NT28</accession>
<name>A0ABM6NT28_BURCE</name>
<evidence type="ECO:0000259" key="1">
    <source>
        <dbReference type="Pfam" id="PF01927"/>
    </source>
</evidence>
<keyword evidence="4" id="KW-1185">Reference proteome</keyword>
<dbReference type="InterPro" id="IPR002782">
    <property type="entry name" value="Mut7-C_RNAse_dom"/>
</dbReference>
<dbReference type="Proteomes" id="UP000218103">
    <property type="component" value="Chromosome 1"/>
</dbReference>
<gene>
    <name evidence="3" type="ORF">CO711_09725</name>
</gene>
<dbReference type="PANTHER" id="PTHR39081">
    <property type="entry name" value="MUT7-C DOMAIN-CONTAINING PROTEIN"/>
    <property type="match status" value="1"/>
</dbReference>
<dbReference type="RefSeq" id="WP_027788606.1">
    <property type="nucleotide sequence ID" value="NZ_BCNU01000019.1"/>
</dbReference>
<proteinExistence type="predicted"/>
<sequence>MAIATFRFHDELNAFLPRAQRDRAFGHACARDATVKHAIEALGVPHTEIGRLCINDAPAALDRPLDDGDRVEAFPERAQPAARGVAAPPPGQWRFVADAHLGGLAQLLRLAGFDTCYDNHYRDDELAALAAREGRIVLTRDRELLKRRAVERGCYLHALQPADQLRELFERLDLAPHMRPFRLCLRCNAPLHPLDAAAAAPRVPAGVRQRHRRFAACDVCRRVFWEGSHWRRMRTVVDAMRAPPPVRLDEPGESGESGA</sequence>